<feature type="region of interest" description="Disordered" evidence="2">
    <location>
        <begin position="132"/>
        <end position="164"/>
    </location>
</feature>
<feature type="compositionally biased region" description="Pro residues" evidence="2">
    <location>
        <begin position="201"/>
        <end position="222"/>
    </location>
</feature>
<dbReference type="PANTHER" id="PTHR31973">
    <property type="entry name" value="POLYPROTEIN, PUTATIVE-RELATED"/>
    <property type="match status" value="1"/>
</dbReference>
<feature type="region of interest" description="Disordered" evidence="2">
    <location>
        <begin position="183"/>
        <end position="241"/>
    </location>
</feature>
<dbReference type="AlphaFoldDB" id="A0A9R1UIK2"/>
<proteinExistence type="predicted"/>
<keyword evidence="1" id="KW-0479">Metal-binding</keyword>
<keyword evidence="1" id="KW-0862">Zinc</keyword>
<keyword evidence="5" id="KW-1185">Reference proteome</keyword>
<evidence type="ECO:0000256" key="1">
    <source>
        <dbReference type="PROSITE-ProRule" id="PRU00325"/>
    </source>
</evidence>
<dbReference type="PROSITE" id="PS50966">
    <property type="entry name" value="ZF_SWIM"/>
    <property type="match status" value="1"/>
</dbReference>
<feature type="compositionally biased region" description="Basic residues" evidence="2">
    <location>
        <begin position="225"/>
        <end position="236"/>
    </location>
</feature>
<dbReference type="EMBL" id="NBSK02000009">
    <property type="protein sequence ID" value="KAJ0187568.1"/>
    <property type="molecule type" value="Genomic_DNA"/>
</dbReference>
<reference evidence="4 5" key="1">
    <citation type="journal article" date="2017" name="Nat. Commun.">
        <title>Genome assembly with in vitro proximity ligation data and whole-genome triplication in lettuce.</title>
        <authorList>
            <person name="Reyes-Chin-Wo S."/>
            <person name="Wang Z."/>
            <person name="Yang X."/>
            <person name="Kozik A."/>
            <person name="Arikit S."/>
            <person name="Song C."/>
            <person name="Xia L."/>
            <person name="Froenicke L."/>
            <person name="Lavelle D.O."/>
            <person name="Truco M.J."/>
            <person name="Xia R."/>
            <person name="Zhu S."/>
            <person name="Xu C."/>
            <person name="Xu H."/>
            <person name="Xu X."/>
            <person name="Cox K."/>
            <person name="Korf I."/>
            <person name="Meyers B.C."/>
            <person name="Michelmore R.W."/>
        </authorList>
    </citation>
    <scope>NUCLEOTIDE SEQUENCE [LARGE SCALE GENOMIC DNA]</scope>
    <source>
        <strain evidence="5">cv. Salinas</strain>
        <tissue evidence="4">Seedlings</tissue>
    </source>
</reference>
<protein>
    <recommendedName>
        <fullName evidence="3">SWIM-type domain-containing protein</fullName>
    </recommendedName>
</protein>
<dbReference type="GO" id="GO:0008270">
    <property type="term" value="F:zinc ion binding"/>
    <property type="evidence" value="ECO:0007669"/>
    <property type="project" value="UniProtKB-KW"/>
</dbReference>
<evidence type="ECO:0000256" key="2">
    <source>
        <dbReference type="SAM" id="MobiDB-lite"/>
    </source>
</evidence>
<evidence type="ECO:0000259" key="3">
    <source>
        <dbReference type="PROSITE" id="PS50966"/>
    </source>
</evidence>
<sequence length="266" mass="30528">MGHARRKPIITMLEEIRIFVMERIYDQRVEEIEWDLTICQGVTPYGYQKYEVRFNDATYGVDLIAKTCACTIWKLTRITCLHGVIVISSPNQDAKTYVSQSYSKEAYLKCYNYSINPLNGSDMWPEVPYHNPFPPKRRRLPSRSLVKRKRDAVERELSSSVRHSMTRRGTLIRCSICKKLDHNKKKCPSKQQTNTSATTQPPLPPPPPPEAAQQRPPPPGASPVPRRRALIGRSGRRQYSERIVKMTLRRKIHGVGSSIENPTVLD</sequence>
<dbReference type="InterPro" id="IPR007527">
    <property type="entry name" value="Znf_SWIM"/>
</dbReference>
<accession>A0A9R1UIK2</accession>
<evidence type="ECO:0000313" key="4">
    <source>
        <dbReference type="EMBL" id="KAJ0187568.1"/>
    </source>
</evidence>
<dbReference type="Proteomes" id="UP000235145">
    <property type="component" value="Unassembled WGS sequence"/>
</dbReference>
<dbReference type="PANTHER" id="PTHR31973:SF189">
    <property type="entry name" value="TRANSPOSASE, MUDR, PLANT, MULE TRANSPOSASE DOMAIN PROTEIN-RELATED"/>
    <property type="match status" value="1"/>
</dbReference>
<gene>
    <name evidence="4" type="ORF">LSAT_V11C900506330</name>
</gene>
<comment type="caution">
    <text evidence="4">The sequence shown here is derived from an EMBL/GenBank/DDBJ whole genome shotgun (WGS) entry which is preliminary data.</text>
</comment>
<feature type="domain" description="SWIM-type" evidence="3">
    <location>
        <begin position="50"/>
        <end position="91"/>
    </location>
</feature>
<evidence type="ECO:0000313" key="5">
    <source>
        <dbReference type="Proteomes" id="UP000235145"/>
    </source>
</evidence>
<feature type="compositionally biased region" description="Polar residues" evidence="2">
    <location>
        <begin position="189"/>
        <end position="199"/>
    </location>
</feature>
<name>A0A9R1UIK2_LACSA</name>
<keyword evidence="1" id="KW-0863">Zinc-finger</keyword>
<feature type="compositionally biased region" description="Basic residues" evidence="2">
    <location>
        <begin position="135"/>
        <end position="150"/>
    </location>
</feature>
<organism evidence="4 5">
    <name type="scientific">Lactuca sativa</name>
    <name type="common">Garden lettuce</name>
    <dbReference type="NCBI Taxonomy" id="4236"/>
    <lineage>
        <taxon>Eukaryota</taxon>
        <taxon>Viridiplantae</taxon>
        <taxon>Streptophyta</taxon>
        <taxon>Embryophyta</taxon>
        <taxon>Tracheophyta</taxon>
        <taxon>Spermatophyta</taxon>
        <taxon>Magnoliopsida</taxon>
        <taxon>eudicotyledons</taxon>
        <taxon>Gunneridae</taxon>
        <taxon>Pentapetalae</taxon>
        <taxon>asterids</taxon>
        <taxon>campanulids</taxon>
        <taxon>Asterales</taxon>
        <taxon>Asteraceae</taxon>
        <taxon>Cichorioideae</taxon>
        <taxon>Cichorieae</taxon>
        <taxon>Lactucinae</taxon>
        <taxon>Lactuca</taxon>
    </lineage>
</organism>